<evidence type="ECO:0000256" key="5">
    <source>
        <dbReference type="PROSITE-ProRule" id="PRU00520"/>
    </source>
</evidence>
<gene>
    <name evidence="8" type="primary">acyP</name>
    <name evidence="8" type="ORF">KDY119_01020</name>
</gene>
<keyword evidence="9" id="KW-1185">Reference proteome</keyword>
<dbReference type="InterPro" id="IPR020456">
    <property type="entry name" value="Acylphosphatase"/>
</dbReference>
<proteinExistence type="inferred from homology"/>
<evidence type="ECO:0000259" key="7">
    <source>
        <dbReference type="PROSITE" id="PS51160"/>
    </source>
</evidence>
<dbReference type="RefSeq" id="WP_036952174.1">
    <property type="nucleotide sequence ID" value="NZ_BAABIH010000001.1"/>
</dbReference>
<dbReference type="SUPFAM" id="SSF54975">
    <property type="entry name" value="Acylphosphatase/BLUF domain-like"/>
    <property type="match status" value="1"/>
</dbReference>
<evidence type="ECO:0000256" key="2">
    <source>
        <dbReference type="ARBA" id="ARBA00012150"/>
    </source>
</evidence>
<accession>A0A5P9Q7X2</accession>
<keyword evidence="5 8" id="KW-0378">Hydrolase</keyword>
<dbReference type="EMBL" id="CP045529">
    <property type="protein sequence ID" value="QFU97521.1"/>
    <property type="molecule type" value="Genomic_DNA"/>
</dbReference>
<dbReference type="EC" id="3.6.1.7" evidence="2 5"/>
<dbReference type="Pfam" id="PF00708">
    <property type="entry name" value="Acylphosphatase"/>
    <property type="match status" value="1"/>
</dbReference>
<dbReference type="Proteomes" id="UP000326702">
    <property type="component" value="Chromosome"/>
</dbReference>
<organism evidence="8 9">
    <name type="scientific">Luteimicrobium xylanilyticum</name>
    <dbReference type="NCBI Taxonomy" id="1133546"/>
    <lineage>
        <taxon>Bacteria</taxon>
        <taxon>Bacillati</taxon>
        <taxon>Actinomycetota</taxon>
        <taxon>Actinomycetes</taxon>
        <taxon>Micrococcales</taxon>
        <taxon>Luteimicrobium</taxon>
    </lineage>
</organism>
<dbReference type="PROSITE" id="PS51160">
    <property type="entry name" value="ACYLPHOSPHATASE_3"/>
    <property type="match status" value="1"/>
</dbReference>
<dbReference type="AlphaFoldDB" id="A0A5P9Q7X2"/>
<dbReference type="InterPro" id="IPR017968">
    <property type="entry name" value="Acylphosphatase_CS"/>
</dbReference>
<dbReference type="PANTHER" id="PTHR47268:SF4">
    <property type="entry name" value="ACYLPHOSPHATASE"/>
    <property type="match status" value="1"/>
</dbReference>
<name>A0A5P9Q7X2_9MICO</name>
<evidence type="ECO:0000256" key="3">
    <source>
        <dbReference type="ARBA" id="ARBA00015991"/>
    </source>
</evidence>
<evidence type="ECO:0000256" key="4">
    <source>
        <dbReference type="ARBA" id="ARBA00047645"/>
    </source>
</evidence>
<dbReference type="Gene3D" id="3.30.70.100">
    <property type="match status" value="1"/>
</dbReference>
<sequence length="96" mass="9742">MTGEATSRAERLRAVVHGRVQGVGFRWSVGRELSRLGLRGSAENLADGTVVVTATGPRAGVDGLVAWLCGDATPGEVVRVDVDRGPEAGGPSSGGS</sequence>
<dbReference type="KEGG" id="lxl:KDY119_01020"/>
<dbReference type="InterPro" id="IPR001792">
    <property type="entry name" value="Acylphosphatase-like_dom"/>
</dbReference>
<evidence type="ECO:0000256" key="1">
    <source>
        <dbReference type="ARBA" id="ARBA00005614"/>
    </source>
</evidence>
<evidence type="ECO:0000256" key="6">
    <source>
        <dbReference type="RuleBase" id="RU004168"/>
    </source>
</evidence>
<dbReference type="OrthoDB" id="3182027at2"/>
<protein>
    <recommendedName>
        <fullName evidence="3 5">acylphosphatase</fullName>
        <ecNumber evidence="2 5">3.6.1.7</ecNumber>
    </recommendedName>
</protein>
<dbReference type="InterPro" id="IPR036046">
    <property type="entry name" value="Acylphosphatase-like_dom_sf"/>
</dbReference>
<feature type="domain" description="Acylphosphatase-like" evidence="7">
    <location>
        <begin position="11"/>
        <end position="96"/>
    </location>
</feature>
<dbReference type="PANTHER" id="PTHR47268">
    <property type="entry name" value="ACYLPHOSPHATASE"/>
    <property type="match status" value="1"/>
</dbReference>
<dbReference type="PROSITE" id="PS00150">
    <property type="entry name" value="ACYLPHOSPHATASE_1"/>
    <property type="match status" value="1"/>
</dbReference>
<reference evidence="8 9" key="1">
    <citation type="submission" date="2019-10" db="EMBL/GenBank/DDBJ databases">
        <title>Genome sequence of Luteimicrobium xylanilyticum HY-24.</title>
        <authorList>
            <person name="Kim D.Y."/>
            <person name="Park H.-Y."/>
        </authorList>
    </citation>
    <scope>NUCLEOTIDE SEQUENCE [LARGE SCALE GENOMIC DNA]</scope>
    <source>
        <strain evidence="8 9">HY-24</strain>
    </source>
</reference>
<dbReference type="GO" id="GO:0003998">
    <property type="term" value="F:acylphosphatase activity"/>
    <property type="evidence" value="ECO:0007669"/>
    <property type="project" value="UniProtKB-EC"/>
</dbReference>
<evidence type="ECO:0000313" key="9">
    <source>
        <dbReference type="Proteomes" id="UP000326702"/>
    </source>
</evidence>
<comment type="catalytic activity">
    <reaction evidence="4 5">
        <text>an acyl phosphate + H2O = a carboxylate + phosphate + H(+)</text>
        <dbReference type="Rhea" id="RHEA:14965"/>
        <dbReference type="ChEBI" id="CHEBI:15377"/>
        <dbReference type="ChEBI" id="CHEBI:15378"/>
        <dbReference type="ChEBI" id="CHEBI:29067"/>
        <dbReference type="ChEBI" id="CHEBI:43474"/>
        <dbReference type="ChEBI" id="CHEBI:59918"/>
        <dbReference type="EC" id="3.6.1.7"/>
    </reaction>
</comment>
<feature type="active site" evidence="5">
    <location>
        <position position="44"/>
    </location>
</feature>
<feature type="active site" evidence="5">
    <location>
        <position position="26"/>
    </location>
</feature>
<comment type="similarity">
    <text evidence="1 6">Belongs to the acylphosphatase family.</text>
</comment>
<evidence type="ECO:0000313" key="8">
    <source>
        <dbReference type="EMBL" id="QFU97521.1"/>
    </source>
</evidence>